<evidence type="ECO:0000256" key="1">
    <source>
        <dbReference type="SAM" id="MobiDB-lite"/>
    </source>
</evidence>
<evidence type="ECO:0000313" key="2">
    <source>
        <dbReference type="EMBL" id="GER37316.1"/>
    </source>
</evidence>
<evidence type="ECO:0000313" key="3">
    <source>
        <dbReference type="Proteomes" id="UP000325081"/>
    </source>
</evidence>
<proteinExistence type="predicted"/>
<organism evidence="2 3">
    <name type="scientific">Striga asiatica</name>
    <name type="common">Asiatic witchweed</name>
    <name type="synonym">Buchnera asiatica</name>
    <dbReference type="NCBI Taxonomy" id="4170"/>
    <lineage>
        <taxon>Eukaryota</taxon>
        <taxon>Viridiplantae</taxon>
        <taxon>Streptophyta</taxon>
        <taxon>Embryophyta</taxon>
        <taxon>Tracheophyta</taxon>
        <taxon>Spermatophyta</taxon>
        <taxon>Magnoliopsida</taxon>
        <taxon>eudicotyledons</taxon>
        <taxon>Gunneridae</taxon>
        <taxon>Pentapetalae</taxon>
        <taxon>asterids</taxon>
        <taxon>lamiids</taxon>
        <taxon>Lamiales</taxon>
        <taxon>Orobanchaceae</taxon>
        <taxon>Buchnereae</taxon>
        <taxon>Striga</taxon>
    </lineage>
</organism>
<dbReference type="Proteomes" id="UP000325081">
    <property type="component" value="Unassembled WGS sequence"/>
</dbReference>
<dbReference type="InterPro" id="IPR007789">
    <property type="entry name" value="DUF688"/>
</dbReference>
<protein>
    <submittedName>
        <fullName evidence="2">Uncharacterized protein</fullName>
    </submittedName>
</protein>
<dbReference type="PANTHER" id="PTHR34371">
    <property type="entry name" value="OS01G0551000 PROTEIN"/>
    <property type="match status" value="1"/>
</dbReference>
<feature type="region of interest" description="Disordered" evidence="1">
    <location>
        <begin position="49"/>
        <end position="80"/>
    </location>
</feature>
<sequence>MGEEEKNEPITFPKLRFPFLPLSSAATHSPDHHHQPPPLETQASVPFKWEEQPGKPRPCTDIITVPEPGSGPAKLPEPPPCRLMLLADSGGGRITKMPSPTTVLDGPYVYSVVRPRFSSFRLFREPFDGGGDSPRGSVDGLVGDGGAHKRKGFLGRGLRFKGDGRLMESGRGSLGFSSPASAEGKLKRNGSFTSLSQPASPRLSD</sequence>
<feature type="region of interest" description="Disordered" evidence="1">
    <location>
        <begin position="127"/>
        <end position="146"/>
    </location>
</feature>
<dbReference type="AlphaFoldDB" id="A0A5A7PXA3"/>
<gene>
    <name evidence="2" type="ORF">STAS_13722</name>
</gene>
<reference evidence="3" key="1">
    <citation type="journal article" date="2019" name="Curr. Biol.">
        <title>Genome Sequence of Striga asiatica Provides Insight into the Evolution of Plant Parasitism.</title>
        <authorList>
            <person name="Yoshida S."/>
            <person name="Kim S."/>
            <person name="Wafula E.K."/>
            <person name="Tanskanen J."/>
            <person name="Kim Y.M."/>
            <person name="Honaas L."/>
            <person name="Yang Z."/>
            <person name="Spallek T."/>
            <person name="Conn C.E."/>
            <person name="Ichihashi Y."/>
            <person name="Cheong K."/>
            <person name="Cui S."/>
            <person name="Der J.P."/>
            <person name="Gundlach H."/>
            <person name="Jiao Y."/>
            <person name="Hori C."/>
            <person name="Ishida J.K."/>
            <person name="Kasahara H."/>
            <person name="Kiba T."/>
            <person name="Kim M.S."/>
            <person name="Koo N."/>
            <person name="Laohavisit A."/>
            <person name="Lee Y.H."/>
            <person name="Lumba S."/>
            <person name="McCourt P."/>
            <person name="Mortimer J.C."/>
            <person name="Mutuku J.M."/>
            <person name="Nomura T."/>
            <person name="Sasaki-Sekimoto Y."/>
            <person name="Seto Y."/>
            <person name="Wang Y."/>
            <person name="Wakatake T."/>
            <person name="Sakakibara H."/>
            <person name="Demura T."/>
            <person name="Yamaguchi S."/>
            <person name="Yoneyama K."/>
            <person name="Manabe R.I."/>
            <person name="Nelson D.C."/>
            <person name="Schulman A.H."/>
            <person name="Timko M.P."/>
            <person name="dePamphilis C.W."/>
            <person name="Choi D."/>
            <person name="Shirasu K."/>
        </authorList>
    </citation>
    <scope>NUCLEOTIDE SEQUENCE [LARGE SCALE GENOMIC DNA]</scope>
    <source>
        <strain evidence="3">cv. UVA1</strain>
    </source>
</reference>
<comment type="caution">
    <text evidence="2">The sequence shown here is derived from an EMBL/GenBank/DDBJ whole genome shotgun (WGS) entry which is preliminary data.</text>
</comment>
<dbReference type="OrthoDB" id="1934555at2759"/>
<dbReference type="PANTHER" id="PTHR34371:SF2">
    <property type="entry name" value="DUF688 FAMILY PROTEIN"/>
    <property type="match status" value="1"/>
</dbReference>
<feature type="region of interest" description="Disordered" evidence="1">
    <location>
        <begin position="168"/>
        <end position="205"/>
    </location>
</feature>
<keyword evidence="3" id="KW-1185">Reference proteome</keyword>
<accession>A0A5A7PXA3</accession>
<feature type="compositionally biased region" description="Polar residues" evidence="1">
    <location>
        <begin position="190"/>
        <end position="199"/>
    </location>
</feature>
<name>A0A5A7PXA3_STRAF</name>
<dbReference type="Pfam" id="PF05097">
    <property type="entry name" value="DUF688"/>
    <property type="match status" value="1"/>
</dbReference>
<dbReference type="EMBL" id="BKCP01005317">
    <property type="protein sequence ID" value="GER37316.1"/>
    <property type="molecule type" value="Genomic_DNA"/>
</dbReference>